<dbReference type="GO" id="GO:0016104">
    <property type="term" value="P:triterpenoid biosynthetic process"/>
    <property type="evidence" value="ECO:0007669"/>
    <property type="project" value="InterPro"/>
</dbReference>
<name>A0A5C7HWG9_9ROSI</name>
<dbReference type="InterPro" id="IPR018333">
    <property type="entry name" value="Squalene_cyclase"/>
</dbReference>
<dbReference type="GO" id="GO:0031559">
    <property type="term" value="F:oxidosqualene cyclase activity"/>
    <property type="evidence" value="ECO:0007669"/>
    <property type="project" value="UniProtKB-ARBA"/>
</dbReference>
<dbReference type="EMBL" id="VAHF01000005">
    <property type="protein sequence ID" value="TXG61148.1"/>
    <property type="molecule type" value="Genomic_DNA"/>
</dbReference>
<sequence>MRKLLGSGDQLSVIQSSNGGFPAWEPQRAYRWWEKFNPTEFFEDTLIEREYVECASSAIQGLSLFRKLHPTHRRKEIEDNSIASQKQFDTLKTRRSLMVHEGLAAAGRNYNNSPALRKACEFLLSKQLACGGWGESYLSSRNKANVDPKPIHRGIRVMINSQIEGGDFPQQEITGVFMRNCTLNYSSYRNIFLIWALGEYRSRVLCVTASPFHHYIMLYPLDPLICEHVYDFTTKGNYKDVGI</sequence>
<reference evidence="2" key="1">
    <citation type="journal article" date="2019" name="Gigascience">
        <title>De novo genome assembly of the endangered Acer yangbiense, a plant species with extremely small populations endemic to Yunnan Province, China.</title>
        <authorList>
            <person name="Yang J."/>
            <person name="Wariss H.M."/>
            <person name="Tao L."/>
            <person name="Zhang R."/>
            <person name="Yun Q."/>
            <person name="Hollingsworth P."/>
            <person name="Dao Z."/>
            <person name="Luo G."/>
            <person name="Guo H."/>
            <person name="Ma Y."/>
            <person name="Sun W."/>
        </authorList>
    </citation>
    <scope>NUCLEOTIDE SEQUENCE [LARGE SCALE GENOMIC DNA]</scope>
    <source>
        <strain evidence="2">cv. Malutang</strain>
    </source>
</reference>
<proteinExistence type="predicted"/>
<dbReference type="GO" id="GO:0005811">
    <property type="term" value="C:lipid droplet"/>
    <property type="evidence" value="ECO:0007669"/>
    <property type="project" value="InterPro"/>
</dbReference>
<keyword evidence="2" id="KW-1185">Reference proteome</keyword>
<evidence type="ECO:0008006" key="3">
    <source>
        <dbReference type="Google" id="ProtNLM"/>
    </source>
</evidence>
<evidence type="ECO:0000313" key="1">
    <source>
        <dbReference type="EMBL" id="TXG61148.1"/>
    </source>
</evidence>
<dbReference type="PANTHER" id="PTHR11764:SF19">
    <property type="entry name" value="TERPENE CYCLASE_MUTASE FAMILY MEMBER"/>
    <property type="match status" value="1"/>
</dbReference>
<dbReference type="SUPFAM" id="SSF48239">
    <property type="entry name" value="Terpenoid cyclases/Protein prenyltransferases"/>
    <property type="match status" value="1"/>
</dbReference>
<dbReference type="OrthoDB" id="1717038at2759"/>
<dbReference type="Gene3D" id="1.50.10.20">
    <property type="match status" value="1"/>
</dbReference>
<accession>A0A5C7HWG9</accession>
<comment type="caution">
    <text evidence="1">The sequence shown here is derived from an EMBL/GenBank/DDBJ whole genome shotgun (WGS) entry which is preliminary data.</text>
</comment>
<organism evidence="1 2">
    <name type="scientific">Acer yangbiense</name>
    <dbReference type="NCBI Taxonomy" id="1000413"/>
    <lineage>
        <taxon>Eukaryota</taxon>
        <taxon>Viridiplantae</taxon>
        <taxon>Streptophyta</taxon>
        <taxon>Embryophyta</taxon>
        <taxon>Tracheophyta</taxon>
        <taxon>Spermatophyta</taxon>
        <taxon>Magnoliopsida</taxon>
        <taxon>eudicotyledons</taxon>
        <taxon>Gunneridae</taxon>
        <taxon>Pentapetalae</taxon>
        <taxon>rosids</taxon>
        <taxon>malvids</taxon>
        <taxon>Sapindales</taxon>
        <taxon>Sapindaceae</taxon>
        <taxon>Hippocastanoideae</taxon>
        <taxon>Acereae</taxon>
        <taxon>Acer</taxon>
    </lineage>
</organism>
<gene>
    <name evidence="1" type="ORF">EZV62_012511</name>
</gene>
<dbReference type="AlphaFoldDB" id="A0A5C7HWG9"/>
<dbReference type="PANTHER" id="PTHR11764">
    <property type="entry name" value="TERPENE CYCLASE/MUTASE FAMILY MEMBER"/>
    <property type="match status" value="1"/>
</dbReference>
<protein>
    <recommendedName>
        <fullName evidence="3">Squalene cyclase C-terminal domain-containing protein</fullName>
    </recommendedName>
</protein>
<evidence type="ECO:0000313" key="2">
    <source>
        <dbReference type="Proteomes" id="UP000323000"/>
    </source>
</evidence>
<dbReference type="InterPro" id="IPR008930">
    <property type="entry name" value="Terpenoid_cyclase/PrenylTrfase"/>
</dbReference>
<dbReference type="Proteomes" id="UP000323000">
    <property type="component" value="Chromosome 5"/>
</dbReference>